<dbReference type="Gene3D" id="3.30.450.20">
    <property type="entry name" value="PAS domain"/>
    <property type="match status" value="2"/>
</dbReference>
<dbReference type="PROSITE" id="PS50112">
    <property type="entry name" value="PAS"/>
    <property type="match status" value="1"/>
</dbReference>
<dbReference type="Pfam" id="PF02518">
    <property type="entry name" value="HATPase_c"/>
    <property type="match status" value="1"/>
</dbReference>
<dbReference type="STRING" id="1513793.SAMN06296036_104156"/>
<evidence type="ECO:0000313" key="10">
    <source>
        <dbReference type="EMBL" id="SMF06713.1"/>
    </source>
</evidence>
<dbReference type="Pfam" id="PF00512">
    <property type="entry name" value="HisKA"/>
    <property type="match status" value="1"/>
</dbReference>
<organism evidence="10 11">
    <name type="scientific">Pseudobacteriovorax antillogorgiicola</name>
    <dbReference type="NCBI Taxonomy" id="1513793"/>
    <lineage>
        <taxon>Bacteria</taxon>
        <taxon>Pseudomonadati</taxon>
        <taxon>Bdellovibrionota</taxon>
        <taxon>Oligoflexia</taxon>
        <taxon>Oligoflexales</taxon>
        <taxon>Pseudobacteriovoracaceae</taxon>
        <taxon>Pseudobacteriovorax</taxon>
    </lineage>
</organism>
<keyword evidence="3 5" id="KW-0597">Phosphoprotein</keyword>
<protein>
    <recommendedName>
        <fullName evidence="2">histidine kinase</fullName>
        <ecNumber evidence="2">2.7.13.3</ecNumber>
    </recommendedName>
</protein>
<evidence type="ECO:0000256" key="1">
    <source>
        <dbReference type="ARBA" id="ARBA00000085"/>
    </source>
</evidence>
<dbReference type="Gene3D" id="3.40.50.2300">
    <property type="match status" value="1"/>
</dbReference>
<evidence type="ECO:0000256" key="3">
    <source>
        <dbReference type="ARBA" id="ARBA00022553"/>
    </source>
</evidence>
<dbReference type="EMBL" id="FWZT01000004">
    <property type="protein sequence ID" value="SMF06713.1"/>
    <property type="molecule type" value="Genomic_DNA"/>
</dbReference>
<evidence type="ECO:0000256" key="2">
    <source>
        <dbReference type="ARBA" id="ARBA00012438"/>
    </source>
</evidence>
<evidence type="ECO:0000259" key="6">
    <source>
        <dbReference type="PROSITE" id="PS50109"/>
    </source>
</evidence>
<keyword evidence="4" id="KW-0902">Two-component regulatory system</keyword>
<dbReference type="CDD" id="cd00130">
    <property type="entry name" value="PAS"/>
    <property type="match status" value="2"/>
</dbReference>
<feature type="domain" description="PAS" evidence="8">
    <location>
        <begin position="5"/>
        <end position="75"/>
    </location>
</feature>
<dbReference type="InterPro" id="IPR000014">
    <property type="entry name" value="PAS"/>
</dbReference>
<dbReference type="PROSITE" id="PS50113">
    <property type="entry name" value="PAC"/>
    <property type="match status" value="2"/>
</dbReference>
<accession>A0A1Y6BGI3</accession>
<dbReference type="InterPro" id="IPR001610">
    <property type="entry name" value="PAC"/>
</dbReference>
<feature type="domain" description="Response regulatory" evidence="7">
    <location>
        <begin position="523"/>
        <end position="640"/>
    </location>
</feature>
<dbReference type="PROSITE" id="PS50110">
    <property type="entry name" value="RESPONSE_REGULATORY"/>
    <property type="match status" value="1"/>
</dbReference>
<dbReference type="GO" id="GO:0000155">
    <property type="term" value="F:phosphorelay sensor kinase activity"/>
    <property type="evidence" value="ECO:0007669"/>
    <property type="project" value="InterPro"/>
</dbReference>
<dbReference type="InterPro" id="IPR001789">
    <property type="entry name" value="Sig_transdc_resp-reg_receiver"/>
</dbReference>
<dbReference type="InterPro" id="IPR000700">
    <property type="entry name" value="PAS-assoc_C"/>
</dbReference>
<dbReference type="AlphaFoldDB" id="A0A1Y6BGI3"/>
<dbReference type="CDD" id="cd17546">
    <property type="entry name" value="REC_hyHK_CKI1_RcsC-like"/>
    <property type="match status" value="1"/>
</dbReference>
<feature type="modified residue" description="4-aspartylphosphate" evidence="5">
    <location>
        <position position="572"/>
    </location>
</feature>
<dbReference type="InterPro" id="IPR005467">
    <property type="entry name" value="His_kinase_dom"/>
</dbReference>
<dbReference type="InterPro" id="IPR013655">
    <property type="entry name" value="PAS_fold_3"/>
</dbReference>
<feature type="domain" description="PAC" evidence="9">
    <location>
        <begin position="79"/>
        <end position="131"/>
    </location>
</feature>
<keyword evidence="11" id="KW-1185">Reference proteome</keyword>
<dbReference type="PRINTS" id="PR00344">
    <property type="entry name" value="BCTRLSENSOR"/>
</dbReference>
<dbReference type="SMART" id="SM00091">
    <property type="entry name" value="PAS"/>
    <property type="match status" value="2"/>
</dbReference>
<feature type="domain" description="Histidine kinase" evidence="6">
    <location>
        <begin position="280"/>
        <end position="500"/>
    </location>
</feature>
<name>A0A1Y6BGI3_9BACT</name>
<dbReference type="NCBIfam" id="TIGR00229">
    <property type="entry name" value="sensory_box"/>
    <property type="match status" value="2"/>
</dbReference>
<dbReference type="InterPro" id="IPR003594">
    <property type="entry name" value="HATPase_dom"/>
</dbReference>
<feature type="domain" description="PAC" evidence="9">
    <location>
        <begin position="209"/>
        <end position="262"/>
    </location>
</feature>
<dbReference type="SMART" id="SM00086">
    <property type="entry name" value="PAC"/>
    <property type="match status" value="2"/>
</dbReference>
<dbReference type="CDD" id="cd16922">
    <property type="entry name" value="HATPase_EvgS-ArcB-TorS-like"/>
    <property type="match status" value="1"/>
</dbReference>
<dbReference type="InterPro" id="IPR036097">
    <property type="entry name" value="HisK_dim/P_sf"/>
</dbReference>
<comment type="catalytic activity">
    <reaction evidence="1">
        <text>ATP + protein L-histidine = ADP + protein N-phospho-L-histidine.</text>
        <dbReference type="EC" id="2.7.13.3"/>
    </reaction>
</comment>
<dbReference type="Proteomes" id="UP000192907">
    <property type="component" value="Unassembled WGS sequence"/>
</dbReference>
<dbReference type="PROSITE" id="PS50109">
    <property type="entry name" value="HIS_KIN"/>
    <property type="match status" value="1"/>
</dbReference>
<dbReference type="Pfam" id="PF08447">
    <property type="entry name" value="PAS_3"/>
    <property type="match status" value="2"/>
</dbReference>
<dbReference type="SMART" id="SM00388">
    <property type="entry name" value="HisKA"/>
    <property type="match status" value="1"/>
</dbReference>
<dbReference type="SUPFAM" id="SSF47384">
    <property type="entry name" value="Homodimeric domain of signal transducing histidine kinase"/>
    <property type="match status" value="1"/>
</dbReference>
<proteinExistence type="predicted"/>
<dbReference type="SUPFAM" id="SSF55785">
    <property type="entry name" value="PYP-like sensor domain (PAS domain)"/>
    <property type="match status" value="2"/>
</dbReference>
<dbReference type="OrthoDB" id="9810730at2"/>
<dbReference type="InterPro" id="IPR003661">
    <property type="entry name" value="HisK_dim/P_dom"/>
</dbReference>
<dbReference type="InterPro" id="IPR036890">
    <property type="entry name" value="HATPase_C_sf"/>
</dbReference>
<dbReference type="PANTHER" id="PTHR45339">
    <property type="entry name" value="HYBRID SIGNAL TRANSDUCTION HISTIDINE KINASE J"/>
    <property type="match status" value="1"/>
</dbReference>
<dbReference type="CDD" id="cd00082">
    <property type="entry name" value="HisKA"/>
    <property type="match status" value="1"/>
</dbReference>
<evidence type="ECO:0000259" key="9">
    <source>
        <dbReference type="PROSITE" id="PS50113"/>
    </source>
</evidence>
<evidence type="ECO:0000256" key="4">
    <source>
        <dbReference type="ARBA" id="ARBA00023012"/>
    </source>
</evidence>
<dbReference type="InterPro" id="IPR011006">
    <property type="entry name" value="CheY-like_superfamily"/>
</dbReference>
<evidence type="ECO:0000259" key="8">
    <source>
        <dbReference type="PROSITE" id="PS50112"/>
    </source>
</evidence>
<dbReference type="Gene3D" id="1.10.287.130">
    <property type="match status" value="1"/>
</dbReference>
<gene>
    <name evidence="10" type="ORF">SAMN06296036_104156</name>
</gene>
<evidence type="ECO:0000313" key="11">
    <source>
        <dbReference type="Proteomes" id="UP000192907"/>
    </source>
</evidence>
<dbReference type="SMART" id="SM00448">
    <property type="entry name" value="REC"/>
    <property type="match status" value="1"/>
</dbReference>
<dbReference type="InterPro" id="IPR004358">
    <property type="entry name" value="Sig_transdc_His_kin-like_C"/>
</dbReference>
<dbReference type="InterPro" id="IPR035965">
    <property type="entry name" value="PAS-like_dom_sf"/>
</dbReference>
<dbReference type="RefSeq" id="WP_132316757.1">
    <property type="nucleotide sequence ID" value="NZ_FWZT01000004.1"/>
</dbReference>
<evidence type="ECO:0000256" key="5">
    <source>
        <dbReference type="PROSITE-ProRule" id="PRU00169"/>
    </source>
</evidence>
<dbReference type="SUPFAM" id="SSF55874">
    <property type="entry name" value="ATPase domain of HSP90 chaperone/DNA topoisomerase II/histidine kinase"/>
    <property type="match status" value="1"/>
</dbReference>
<dbReference type="PANTHER" id="PTHR45339:SF1">
    <property type="entry name" value="HYBRID SIGNAL TRANSDUCTION HISTIDINE KINASE J"/>
    <property type="match status" value="1"/>
</dbReference>
<dbReference type="EC" id="2.7.13.3" evidence="2"/>
<sequence length="649" mass="74150">MTLLDIDEFESAFKYAAIGMALVSPEGRFIRVNPSMCKIMDYTQSELQQMDFQTISHPDDLEEDLSLVKEVLAGLRDSYSIEKRFFRKDGSLVWILLTVSLVRRKDGSPKYFISQAQDITQQKRDHQDLETQQRVHQSLIEATYDGYWDWKIQENYEYMSPRFWEILGFQAHEKKHDPKEWQELIFPEDLKRALKSFDRHVASHGADPYSLEVRYRAKDGSTIWVLCRGKVVEWDDAGQPLRMIGTHTDITKAKQTEHILRLAKESAEQEARAKASFMETMSHEIRTPLNGVMGASEILAEIIEDPEALKYLDIIENCSQTLKDIVEDVLNLSSLRDSKNQLRVADVNIKNIIRQEIEKYRESCRKKGIHIEENLPLMRPSIPTDPTLVKQVVRQLISNAVKFTHRGTIEVYCDVMHPSDERPQIVIEVRDSGIGVPQDKADLIFESYRQADESSTRNHGGAGLGLAICRQIALNLEGSISYRPSQSGGSIFSFVIPIREKRPQTPKLGNPREANQELSSWNRVLVVEDDINNQKVITSLLESLGMKVECEPSGTHCLDRLQSQEYNLIFMDCQMPGLSGLETTKIIRDTIPKEHQPIIVAVTANALPGDRENCLESGMDEYLAKPFRKRDIKQILEIFAPNIGYRASA</sequence>
<dbReference type="SMART" id="SM00387">
    <property type="entry name" value="HATPase_c"/>
    <property type="match status" value="1"/>
</dbReference>
<dbReference type="SUPFAM" id="SSF52172">
    <property type="entry name" value="CheY-like"/>
    <property type="match status" value="1"/>
</dbReference>
<reference evidence="11" key="1">
    <citation type="submission" date="2017-04" db="EMBL/GenBank/DDBJ databases">
        <authorList>
            <person name="Varghese N."/>
            <person name="Submissions S."/>
        </authorList>
    </citation>
    <scope>NUCLEOTIDE SEQUENCE [LARGE SCALE GENOMIC DNA]</scope>
    <source>
        <strain evidence="11">RKEM611</strain>
    </source>
</reference>
<evidence type="ECO:0000259" key="7">
    <source>
        <dbReference type="PROSITE" id="PS50110"/>
    </source>
</evidence>
<dbReference type="Gene3D" id="3.30.565.10">
    <property type="entry name" value="Histidine kinase-like ATPase, C-terminal domain"/>
    <property type="match status" value="1"/>
</dbReference>
<dbReference type="Pfam" id="PF00072">
    <property type="entry name" value="Response_reg"/>
    <property type="match status" value="1"/>
</dbReference>